<keyword evidence="1" id="KW-0812">Transmembrane</keyword>
<dbReference type="GO" id="GO:0016787">
    <property type="term" value="F:hydrolase activity"/>
    <property type="evidence" value="ECO:0007669"/>
    <property type="project" value="UniProtKB-KW"/>
</dbReference>
<dbReference type="Pfam" id="PF04307">
    <property type="entry name" value="YdjM"/>
    <property type="match status" value="1"/>
</dbReference>
<accession>A0A1H6V114</accession>
<keyword evidence="3" id="KW-1185">Reference proteome</keyword>
<keyword evidence="1" id="KW-1133">Transmembrane helix</keyword>
<dbReference type="InterPro" id="IPR007404">
    <property type="entry name" value="YdjM-like"/>
</dbReference>
<sequence>MVDISGHLGMTLLWLAPTWLVFDQTKPAATFVLAGLPFGLGPDLDLVFSRLFRTIRHHGIFHTVLAVTVLATIVGPVVGTLLERVVGGSDWFRIEETRDSYRFGFFAVWIAGLSHIFADMLSAPDIAQAVEPFWPLYFESISFDLVWYNAAWFNWGLLAAGIFVNVGLFVYKRDSSQIAAVTNSD</sequence>
<dbReference type="OrthoDB" id="328023at2157"/>
<name>A0A1H6V114_9EURY</name>
<feature type="transmembrane region" description="Helical" evidence="1">
    <location>
        <begin position="103"/>
        <end position="123"/>
    </location>
</feature>
<evidence type="ECO:0000313" key="3">
    <source>
        <dbReference type="Proteomes" id="UP000198888"/>
    </source>
</evidence>
<organism evidence="2 3">
    <name type="scientific">Halohasta litchfieldiae</name>
    <dbReference type="NCBI Taxonomy" id="1073996"/>
    <lineage>
        <taxon>Archaea</taxon>
        <taxon>Methanobacteriati</taxon>
        <taxon>Methanobacteriota</taxon>
        <taxon>Stenosarchaea group</taxon>
        <taxon>Halobacteria</taxon>
        <taxon>Halobacteriales</taxon>
        <taxon>Haloferacaceae</taxon>
        <taxon>Halohasta</taxon>
    </lineage>
</organism>
<accession>A0A2H4PZP3</accession>
<keyword evidence="2" id="KW-0378">Hydrolase</keyword>
<dbReference type="AlphaFoldDB" id="A0A1H6V114"/>
<evidence type="ECO:0000256" key="1">
    <source>
        <dbReference type="SAM" id="Phobius"/>
    </source>
</evidence>
<gene>
    <name evidence="2" type="ORF">SAMN05444271_11453</name>
</gene>
<reference evidence="2 3" key="1">
    <citation type="submission" date="2016-10" db="EMBL/GenBank/DDBJ databases">
        <authorList>
            <person name="de Groot N.N."/>
        </authorList>
    </citation>
    <scope>NUCLEOTIDE SEQUENCE [LARGE SCALE GENOMIC DNA]</scope>
    <source>
        <strain evidence="2 3">DSM 22187</strain>
    </source>
</reference>
<evidence type="ECO:0000313" key="2">
    <source>
        <dbReference type="EMBL" id="SEI97566.1"/>
    </source>
</evidence>
<feature type="transmembrane region" description="Helical" evidence="1">
    <location>
        <begin position="58"/>
        <end position="82"/>
    </location>
</feature>
<dbReference type="Proteomes" id="UP000198888">
    <property type="component" value="Unassembled WGS sequence"/>
</dbReference>
<dbReference type="RefSeq" id="WP_089672798.1">
    <property type="nucleotide sequence ID" value="NZ_FNYR01000014.1"/>
</dbReference>
<proteinExistence type="predicted"/>
<dbReference type="EMBL" id="FNYR01000014">
    <property type="protein sequence ID" value="SEI97566.1"/>
    <property type="molecule type" value="Genomic_DNA"/>
</dbReference>
<feature type="transmembrane region" description="Helical" evidence="1">
    <location>
        <begin position="152"/>
        <end position="171"/>
    </location>
</feature>
<keyword evidence="1" id="KW-0472">Membrane</keyword>
<protein>
    <submittedName>
        <fullName evidence="2">LexA-binding, inner membrane-associated putative hydrolase</fullName>
    </submittedName>
</protein>
<dbReference type="KEGG" id="hae:halTADL_0798"/>